<reference evidence="7" key="1">
    <citation type="submission" date="2025-08" db="UniProtKB">
        <authorList>
            <consortium name="RefSeq"/>
        </authorList>
    </citation>
    <scope>IDENTIFICATION</scope>
</reference>
<dbReference type="RefSeq" id="XP_026678073.1">
    <property type="nucleotide sequence ID" value="XM_026822272.1"/>
</dbReference>
<dbReference type="PROSITE" id="PS50888">
    <property type="entry name" value="BHLH"/>
    <property type="match status" value="1"/>
</dbReference>
<dbReference type="PANTHER" id="PTHR13864:SF15">
    <property type="entry name" value="T-CELL ACUTE LYMPHOCYTIC LEUKEMIA PROTEIN 1 HOMOLOG-RELATED"/>
    <property type="match status" value="1"/>
</dbReference>
<feature type="compositionally biased region" description="Basic and acidic residues" evidence="4">
    <location>
        <begin position="151"/>
        <end position="167"/>
    </location>
</feature>
<gene>
    <name evidence="7" type="primary">LOC103507408</name>
</gene>
<feature type="domain" description="BHLH" evidence="5">
    <location>
        <begin position="56"/>
        <end position="108"/>
    </location>
</feature>
<evidence type="ECO:0000259" key="5">
    <source>
        <dbReference type="PROSITE" id="PS50888"/>
    </source>
</evidence>
<organism evidence="6 7">
    <name type="scientific">Diaphorina citri</name>
    <name type="common">Asian citrus psyllid</name>
    <dbReference type="NCBI Taxonomy" id="121845"/>
    <lineage>
        <taxon>Eukaryota</taxon>
        <taxon>Metazoa</taxon>
        <taxon>Ecdysozoa</taxon>
        <taxon>Arthropoda</taxon>
        <taxon>Hexapoda</taxon>
        <taxon>Insecta</taxon>
        <taxon>Pterygota</taxon>
        <taxon>Neoptera</taxon>
        <taxon>Paraneoptera</taxon>
        <taxon>Hemiptera</taxon>
        <taxon>Sternorrhyncha</taxon>
        <taxon>Psylloidea</taxon>
        <taxon>Psyllidae</taxon>
        <taxon>Diaphorininae</taxon>
        <taxon>Diaphorina</taxon>
    </lineage>
</organism>
<feature type="compositionally biased region" description="Acidic residues" evidence="4">
    <location>
        <begin position="27"/>
        <end position="40"/>
    </location>
</feature>
<evidence type="ECO:0000256" key="2">
    <source>
        <dbReference type="ARBA" id="ARBA00023125"/>
    </source>
</evidence>
<dbReference type="Proteomes" id="UP000079169">
    <property type="component" value="Unplaced"/>
</dbReference>
<evidence type="ECO:0000256" key="4">
    <source>
        <dbReference type="SAM" id="MobiDB-lite"/>
    </source>
</evidence>
<dbReference type="GO" id="GO:0000981">
    <property type="term" value="F:DNA-binding transcription factor activity, RNA polymerase II-specific"/>
    <property type="evidence" value="ECO:0007669"/>
    <property type="project" value="InterPro"/>
</dbReference>
<dbReference type="STRING" id="121845.A0A3Q0ITT8"/>
<keyword evidence="2" id="KW-0238">DNA-binding</keyword>
<dbReference type="GeneID" id="103507408"/>
<keyword evidence="6" id="KW-1185">Reference proteome</keyword>
<dbReference type="GO" id="GO:0046983">
    <property type="term" value="F:protein dimerization activity"/>
    <property type="evidence" value="ECO:0007669"/>
    <property type="project" value="InterPro"/>
</dbReference>
<dbReference type="PANTHER" id="PTHR13864">
    <property type="entry name" value="T-CELL ACUTE LYMPHOCYTIC LEUKEMIA/STEM CELL LEUKEMIA-RELATED"/>
    <property type="match status" value="1"/>
</dbReference>
<accession>A0A3Q0ITT8</accession>
<dbReference type="KEGG" id="dci:103507408"/>
<dbReference type="InterPro" id="IPR036638">
    <property type="entry name" value="HLH_DNA-bd_sf"/>
</dbReference>
<sequence>MEWSASREGEGDGENSTSPARHRSVSDDELMSEDLSSDEDQPVHPEGGVAPPRVLVRKIFTNTRERWRQQNVSGAFGELRRLVPTHPPDKKLSKNEILRMSIRYIRLLNGVLEWQKQNENNYNNNNTTDINANNNIITNNRDFVVNANKRGDSKTSIKETNPFERKPNGNYFNSKDVSDTQVKRKTNMTRQYNKISTTTITRTEIIQTFNKDELEEFDGKVANTREAEKNNPNKRITNDFISNNTIENNRQINFNTSFVQIFKMNNNRNSELSGNVNSNAIVQSNVGVSNYYKGIKPINVTTTNEITKGNNDCRTNNTRSKSSQNNETLSTDKVSQKIDSFVTNSSFPIKHNTSETNNNGTLRMQSFYNKNMTTSGQITNNNIAMNSNIGGVVANNSNIFDPNGQKNDEITHGTPNIAVKMQSFYNKNMTTSRQITNNNITMNCNIGGVVANNSNIFDPNGQKNDEITHGTPNIAVNNQCVDNSMQMSNVYEKSDRKTNAKRKFGSGENLLVPLHITPTLNLAQSAVSSPRALLMVTKRNNTNAREK</sequence>
<feature type="region of interest" description="Disordered" evidence="4">
    <location>
        <begin position="1"/>
        <end position="50"/>
    </location>
</feature>
<keyword evidence="3" id="KW-0804">Transcription</keyword>
<dbReference type="SUPFAM" id="SSF47459">
    <property type="entry name" value="HLH, helix-loop-helix DNA-binding domain"/>
    <property type="match status" value="1"/>
</dbReference>
<dbReference type="InterPro" id="IPR040238">
    <property type="entry name" value="TAL-like"/>
</dbReference>
<proteinExistence type="predicted"/>
<feature type="region of interest" description="Disordered" evidence="4">
    <location>
        <begin position="151"/>
        <end position="176"/>
    </location>
</feature>
<evidence type="ECO:0000256" key="1">
    <source>
        <dbReference type="ARBA" id="ARBA00023015"/>
    </source>
</evidence>
<feature type="compositionally biased region" description="Basic and acidic residues" evidence="4">
    <location>
        <begin position="1"/>
        <end position="10"/>
    </location>
</feature>
<dbReference type="Pfam" id="PF00010">
    <property type="entry name" value="HLH"/>
    <property type="match status" value="1"/>
</dbReference>
<dbReference type="InterPro" id="IPR011598">
    <property type="entry name" value="bHLH_dom"/>
</dbReference>
<dbReference type="PaxDb" id="121845-A0A3Q0ITT8"/>
<name>A0A3Q0ITT8_DIACI</name>
<evidence type="ECO:0000313" key="6">
    <source>
        <dbReference type="Proteomes" id="UP000079169"/>
    </source>
</evidence>
<protein>
    <recommendedName>
        <fullName evidence="5">BHLH domain-containing protein</fullName>
    </recommendedName>
</protein>
<evidence type="ECO:0000313" key="7">
    <source>
        <dbReference type="RefSeq" id="XP_026678073.1"/>
    </source>
</evidence>
<dbReference type="SMART" id="SM00353">
    <property type="entry name" value="HLH"/>
    <property type="match status" value="1"/>
</dbReference>
<keyword evidence="1" id="KW-0805">Transcription regulation</keyword>
<evidence type="ECO:0000256" key="3">
    <source>
        <dbReference type="ARBA" id="ARBA00023163"/>
    </source>
</evidence>
<dbReference type="AlphaFoldDB" id="A0A3Q0ITT8"/>
<dbReference type="FunFam" id="4.10.280.10:FF:000015">
    <property type="entry name" value="T-cell acute lymphocytic leukemia 1"/>
    <property type="match status" value="1"/>
</dbReference>
<dbReference type="GO" id="GO:0000978">
    <property type="term" value="F:RNA polymerase II cis-regulatory region sequence-specific DNA binding"/>
    <property type="evidence" value="ECO:0007669"/>
    <property type="project" value="TreeGrafter"/>
</dbReference>
<dbReference type="CDD" id="cd19708">
    <property type="entry name" value="bHLH_TS_dHLH3B_like"/>
    <property type="match status" value="1"/>
</dbReference>
<dbReference type="Gene3D" id="4.10.280.10">
    <property type="entry name" value="Helix-loop-helix DNA-binding domain"/>
    <property type="match status" value="1"/>
</dbReference>
<feature type="region of interest" description="Disordered" evidence="4">
    <location>
        <begin position="309"/>
        <end position="332"/>
    </location>
</feature>